<dbReference type="PANTHER" id="PTHR42085">
    <property type="entry name" value="F-BOX DOMAIN-CONTAINING PROTEIN"/>
    <property type="match status" value="1"/>
</dbReference>
<organism evidence="1 2">
    <name type="scientific">Carpinus fangiana</name>
    <dbReference type="NCBI Taxonomy" id="176857"/>
    <lineage>
        <taxon>Eukaryota</taxon>
        <taxon>Viridiplantae</taxon>
        <taxon>Streptophyta</taxon>
        <taxon>Embryophyta</taxon>
        <taxon>Tracheophyta</taxon>
        <taxon>Spermatophyta</taxon>
        <taxon>Magnoliopsida</taxon>
        <taxon>eudicotyledons</taxon>
        <taxon>Gunneridae</taxon>
        <taxon>Pentapetalae</taxon>
        <taxon>rosids</taxon>
        <taxon>fabids</taxon>
        <taxon>Fagales</taxon>
        <taxon>Betulaceae</taxon>
        <taxon>Carpinus</taxon>
    </lineage>
</organism>
<dbReference type="OrthoDB" id="62952at2759"/>
<dbReference type="PANTHER" id="PTHR42085:SF2">
    <property type="entry name" value="F-BOX DOMAIN-CONTAINING PROTEIN"/>
    <property type="match status" value="1"/>
</dbReference>
<reference evidence="1 2" key="1">
    <citation type="submission" date="2019-06" db="EMBL/GenBank/DDBJ databases">
        <title>A chromosomal-level reference genome of Carpinus fangiana (Coryloideae, Betulaceae).</title>
        <authorList>
            <person name="Yang X."/>
            <person name="Wang Z."/>
            <person name="Zhang L."/>
            <person name="Hao G."/>
            <person name="Liu J."/>
            <person name="Yang Y."/>
        </authorList>
    </citation>
    <scope>NUCLEOTIDE SEQUENCE [LARGE SCALE GENOMIC DNA]</scope>
    <source>
        <strain evidence="1">Cfa_2016G</strain>
        <tissue evidence="1">Leaf</tissue>
    </source>
</reference>
<evidence type="ECO:0000313" key="2">
    <source>
        <dbReference type="Proteomes" id="UP000327013"/>
    </source>
</evidence>
<dbReference type="Proteomes" id="UP000327013">
    <property type="component" value="Unassembled WGS sequence"/>
</dbReference>
<accession>A0A5N6KX59</accession>
<evidence type="ECO:0000313" key="1">
    <source>
        <dbReference type="EMBL" id="KAB8356446.1"/>
    </source>
</evidence>
<dbReference type="AlphaFoldDB" id="A0A5N6KX59"/>
<dbReference type="InterPro" id="IPR038883">
    <property type="entry name" value="AN11006-like"/>
</dbReference>
<proteinExistence type="predicted"/>
<sequence length="214" mass="24144">MSKTFLDLPLPVRKDVYTRTLNVNHPLFLFQDSTSTIKSFAPDKPKEWLALLRVNRQVGSESCAILYMENHFSLVETAQEQGLVQSFIRCIGKANSNSLSHLTMNFPSSDISPAMLENDTVTADGLRNFKLLRDNCNSLRSLELLVHPDIKSTTTAREEGHDPHLETLGQIRDILDMIPSLQRITIRAHSNSLSCQAVAQVKRFDWALILPENV</sequence>
<dbReference type="EMBL" id="VIBQ01000016">
    <property type="protein sequence ID" value="KAB8356446.1"/>
    <property type="molecule type" value="Genomic_DNA"/>
</dbReference>
<gene>
    <name evidence="1" type="ORF">FH972_024029</name>
</gene>
<comment type="caution">
    <text evidence="1">The sequence shown here is derived from an EMBL/GenBank/DDBJ whole genome shotgun (WGS) entry which is preliminary data.</text>
</comment>
<keyword evidence="2" id="KW-1185">Reference proteome</keyword>
<protein>
    <submittedName>
        <fullName evidence="1">Uncharacterized protein</fullName>
    </submittedName>
</protein>
<name>A0A5N6KX59_9ROSI</name>